<dbReference type="VEuPathDB" id="FungiDB:HpaG811526"/>
<evidence type="ECO:0000313" key="2">
    <source>
        <dbReference type="Proteomes" id="UP000011713"/>
    </source>
</evidence>
<name>M4BY94_HYAAE</name>
<dbReference type="EMBL" id="JH598039">
    <property type="status" value="NOT_ANNOTATED_CDS"/>
    <property type="molecule type" value="Genomic_DNA"/>
</dbReference>
<dbReference type="HOGENOM" id="CLU_1356949_0_0_1"/>
<evidence type="ECO:0000313" key="1">
    <source>
        <dbReference type="EnsemblProtists" id="HpaP811526"/>
    </source>
</evidence>
<evidence type="ECO:0008006" key="3">
    <source>
        <dbReference type="Google" id="ProtNLM"/>
    </source>
</evidence>
<dbReference type="InParanoid" id="M4BY94"/>
<reference evidence="1" key="2">
    <citation type="submission" date="2015-06" db="UniProtKB">
        <authorList>
            <consortium name="EnsemblProtists"/>
        </authorList>
    </citation>
    <scope>IDENTIFICATION</scope>
    <source>
        <strain evidence="1">Emoy2</strain>
    </source>
</reference>
<dbReference type="Proteomes" id="UP000011713">
    <property type="component" value="Unassembled WGS sequence"/>
</dbReference>
<protein>
    <recommendedName>
        <fullName evidence="3">RxLR effector candidate protein</fullName>
    </recommendedName>
</protein>
<dbReference type="AlphaFoldDB" id="M4BY94"/>
<accession>M4BY94</accession>
<organism evidence="1 2">
    <name type="scientific">Hyaloperonospora arabidopsidis (strain Emoy2)</name>
    <name type="common">Downy mildew agent</name>
    <name type="synonym">Peronospora arabidopsidis</name>
    <dbReference type="NCBI Taxonomy" id="559515"/>
    <lineage>
        <taxon>Eukaryota</taxon>
        <taxon>Sar</taxon>
        <taxon>Stramenopiles</taxon>
        <taxon>Oomycota</taxon>
        <taxon>Peronosporomycetes</taxon>
        <taxon>Peronosporales</taxon>
        <taxon>Peronosporaceae</taxon>
        <taxon>Hyaloperonospora</taxon>
    </lineage>
</organism>
<keyword evidence="2" id="KW-1185">Reference proteome</keyword>
<dbReference type="EnsemblProtists" id="HpaT811526">
    <property type="protein sequence ID" value="HpaP811526"/>
    <property type="gene ID" value="HpaG811526"/>
</dbReference>
<sequence>MAEKIEPSSEGWVESVALAEKLIAWLTHADKLRRKDPTFNDEVMIKQLAEWISHEDLAGLCRSLQHVLVVKTYTKSLVPAELFKIMDEQNRLLKVWRESNMSPEEVLTMFVISAARETRHAKAKEGRVILYDVLVNWTEYIDMFNAESALKFSDTQVVQALEGFMTGKALEQFFEWLRLNPFMDKHVNEMHDLSLEHQFQQR</sequence>
<reference evidence="2" key="1">
    <citation type="journal article" date="2010" name="Science">
        <title>Signatures of adaptation to obligate biotrophy in the Hyaloperonospora arabidopsidis genome.</title>
        <authorList>
            <person name="Baxter L."/>
            <person name="Tripathy S."/>
            <person name="Ishaque N."/>
            <person name="Boot N."/>
            <person name="Cabral A."/>
            <person name="Kemen E."/>
            <person name="Thines M."/>
            <person name="Ah-Fong A."/>
            <person name="Anderson R."/>
            <person name="Badejoko W."/>
            <person name="Bittner-Eddy P."/>
            <person name="Boore J.L."/>
            <person name="Chibucos M.C."/>
            <person name="Coates M."/>
            <person name="Dehal P."/>
            <person name="Delehaunty K."/>
            <person name="Dong S."/>
            <person name="Downton P."/>
            <person name="Dumas B."/>
            <person name="Fabro G."/>
            <person name="Fronick C."/>
            <person name="Fuerstenberg S.I."/>
            <person name="Fulton L."/>
            <person name="Gaulin E."/>
            <person name="Govers F."/>
            <person name="Hughes L."/>
            <person name="Humphray S."/>
            <person name="Jiang R.H."/>
            <person name="Judelson H."/>
            <person name="Kamoun S."/>
            <person name="Kyung K."/>
            <person name="Meijer H."/>
            <person name="Minx P."/>
            <person name="Morris P."/>
            <person name="Nelson J."/>
            <person name="Phuntumart V."/>
            <person name="Qutob D."/>
            <person name="Rehmany A."/>
            <person name="Rougon-Cardoso A."/>
            <person name="Ryden P."/>
            <person name="Torto-Alalibo T."/>
            <person name="Studholme D."/>
            <person name="Wang Y."/>
            <person name="Win J."/>
            <person name="Wood J."/>
            <person name="Clifton S.W."/>
            <person name="Rogers J."/>
            <person name="Van den Ackerveken G."/>
            <person name="Jones J.D."/>
            <person name="McDowell J.M."/>
            <person name="Beynon J."/>
            <person name="Tyler B.M."/>
        </authorList>
    </citation>
    <scope>NUCLEOTIDE SEQUENCE [LARGE SCALE GENOMIC DNA]</scope>
    <source>
        <strain evidence="2">Emoy2</strain>
    </source>
</reference>
<proteinExistence type="predicted"/>